<dbReference type="Proteomes" id="UP000006048">
    <property type="component" value="Chromosome"/>
</dbReference>
<name>I4B2U0_TURPD</name>
<sequence>MTSKITSKYQVTIPKRIRDRMHLEINSAIEWVVEGGKVVVKKAESPILKYRGFIKTGPGDIDADIAAARDNYLKSKFGK</sequence>
<evidence type="ECO:0000259" key="1">
    <source>
        <dbReference type="SMART" id="SM00966"/>
    </source>
</evidence>
<evidence type="ECO:0000313" key="3">
    <source>
        <dbReference type="Proteomes" id="UP000006048"/>
    </source>
</evidence>
<proteinExistence type="predicted"/>
<gene>
    <name evidence="2" type="ordered locus">Turpa_0948</name>
</gene>
<dbReference type="KEGG" id="tpx:Turpa_0948"/>
<dbReference type="AlphaFoldDB" id="I4B2U0"/>
<reference evidence="2 3" key="1">
    <citation type="submission" date="2012-06" db="EMBL/GenBank/DDBJ databases">
        <title>The complete chromosome of genome of Turneriella parva DSM 21527.</title>
        <authorList>
            <consortium name="US DOE Joint Genome Institute (JGI-PGF)"/>
            <person name="Lucas S."/>
            <person name="Han J."/>
            <person name="Lapidus A."/>
            <person name="Bruce D."/>
            <person name="Goodwin L."/>
            <person name="Pitluck S."/>
            <person name="Peters L."/>
            <person name="Kyrpides N."/>
            <person name="Mavromatis K."/>
            <person name="Ivanova N."/>
            <person name="Mikhailova N."/>
            <person name="Chertkov O."/>
            <person name="Detter J.C."/>
            <person name="Tapia R."/>
            <person name="Han C."/>
            <person name="Land M."/>
            <person name="Hauser L."/>
            <person name="Markowitz V."/>
            <person name="Cheng J.-F."/>
            <person name="Hugenholtz P."/>
            <person name="Woyke T."/>
            <person name="Wu D."/>
            <person name="Gronow S."/>
            <person name="Wellnitz S."/>
            <person name="Brambilla E."/>
            <person name="Klenk H.-P."/>
            <person name="Eisen J.A."/>
        </authorList>
    </citation>
    <scope>NUCLEOTIDE SEQUENCE [LARGE SCALE GENOMIC DNA]</scope>
    <source>
        <strain evidence="3">ATCC BAA-1111 / DSM 21527 / NCTC 11395 / H</strain>
    </source>
</reference>
<keyword evidence="3" id="KW-1185">Reference proteome</keyword>
<dbReference type="Pfam" id="PF04014">
    <property type="entry name" value="MazE_antitoxin"/>
    <property type="match status" value="1"/>
</dbReference>
<organism evidence="2 3">
    <name type="scientific">Turneriella parva (strain ATCC BAA-1111 / DSM 21527 / NCTC 11395 / H)</name>
    <name type="common">Leptospira parva</name>
    <dbReference type="NCBI Taxonomy" id="869212"/>
    <lineage>
        <taxon>Bacteria</taxon>
        <taxon>Pseudomonadati</taxon>
        <taxon>Spirochaetota</taxon>
        <taxon>Spirochaetia</taxon>
        <taxon>Leptospirales</taxon>
        <taxon>Leptospiraceae</taxon>
        <taxon>Turneriella</taxon>
    </lineage>
</organism>
<dbReference type="HOGENOM" id="CLU_158484_9_3_12"/>
<dbReference type="EMBL" id="CP002959">
    <property type="protein sequence ID" value="AFM11597.1"/>
    <property type="molecule type" value="Genomic_DNA"/>
</dbReference>
<dbReference type="InterPro" id="IPR007159">
    <property type="entry name" value="SpoVT-AbrB_dom"/>
</dbReference>
<dbReference type="InterPro" id="IPR037914">
    <property type="entry name" value="SpoVT-AbrB_sf"/>
</dbReference>
<feature type="domain" description="SpoVT-AbrB" evidence="1">
    <location>
        <begin position="3"/>
        <end position="48"/>
    </location>
</feature>
<dbReference type="RefSeq" id="WP_014802115.1">
    <property type="nucleotide sequence ID" value="NC_018020.1"/>
</dbReference>
<dbReference type="OrthoDB" id="9811597at2"/>
<dbReference type="STRING" id="869212.Turpa_0948"/>
<accession>I4B2U0</accession>
<protein>
    <submittedName>
        <fullName evidence="2">Transcriptional regulator, AbrB family</fullName>
    </submittedName>
</protein>
<dbReference type="SUPFAM" id="SSF89447">
    <property type="entry name" value="AbrB/MazE/MraZ-like"/>
    <property type="match status" value="1"/>
</dbReference>
<evidence type="ECO:0000313" key="2">
    <source>
        <dbReference type="EMBL" id="AFM11597.1"/>
    </source>
</evidence>
<dbReference type="GO" id="GO:0003677">
    <property type="term" value="F:DNA binding"/>
    <property type="evidence" value="ECO:0007669"/>
    <property type="project" value="InterPro"/>
</dbReference>
<dbReference type="SMART" id="SM00966">
    <property type="entry name" value="SpoVT_AbrB"/>
    <property type="match status" value="1"/>
</dbReference>
<dbReference type="Gene3D" id="2.10.260.10">
    <property type="match status" value="1"/>
</dbReference>
<dbReference type="NCBIfam" id="TIGR01439">
    <property type="entry name" value="lp_hng_hel_AbrB"/>
    <property type="match status" value="1"/>
</dbReference>